<reference evidence="1 2" key="1">
    <citation type="submission" date="2024-02" db="EMBL/GenBank/DDBJ databases">
        <title>High-quality chromosome-scale genome assembly of Pensacola bahiagrass (Paspalum notatum Flugge var. saurae).</title>
        <authorList>
            <person name="Vega J.M."/>
            <person name="Podio M."/>
            <person name="Orjuela J."/>
            <person name="Siena L.A."/>
            <person name="Pessino S.C."/>
            <person name="Combes M.C."/>
            <person name="Mariac C."/>
            <person name="Albertini E."/>
            <person name="Pupilli F."/>
            <person name="Ortiz J.P.A."/>
            <person name="Leblanc O."/>
        </authorList>
    </citation>
    <scope>NUCLEOTIDE SEQUENCE [LARGE SCALE GENOMIC DNA]</scope>
    <source>
        <strain evidence="1">R1</strain>
        <tissue evidence="1">Leaf</tissue>
    </source>
</reference>
<dbReference type="AntiFam" id="ANF00226">
    <property type="entry name" value="Shadow ORF (opposite pknB)"/>
</dbReference>
<proteinExistence type="predicted"/>
<name>A0AAQ3XJV7_PASNO</name>
<accession>A0AAQ3XJV7</accession>
<gene>
    <name evidence="1" type="ORF">U9M48_044815</name>
</gene>
<dbReference type="Proteomes" id="UP001341281">
    <property type="component" value="Chromosome 10"/>
</dbReference>
<dbReference type="AlphaFoldDB" id="A0AAQ3XJV7"/>
<dbReference type="EMBL" id="CP144754">
    <property type="protein sequence ID" value="WVZ99537.1"/>
    <property type="molecule type" value="Genomic_DNA"/>
</dbReference>
<keyword evidence="2" id="KW-1185">Reference proteome</keyword>
<organism evidence="1 2">
    <name type="scientific">Paspalum notatum var. saurae</name>
    <dbReference type="NCBI Taxonomy" id="547442"/>
    <lineage>
        <taxon>Eukaryota</taxon>
        <taxon>Viridiplantae</taxon>
        <taxon>Streptophyta</taxon>
        <taxon>Embryophyta</taxon>
        <taxon>Tracheophyta</taxon>
        <taxon>Spermatophyta</taxon>
        <taxon>Magnoliopsida</taxon>
        <taxon>Liliopsida</taxon>
        <taxon>Poales</taxon>
        <taxon>Poaceae</taxon>
        <taxon>PACMAD clade</taxon>
        <taxon>Panicoideae</taxon>
        <taxon>Andropogonodae</taxon>
        <taxon>Paspaleae</taxon>
        <taxon>Paspalinae</taxon>
        <taxon>Paspalum</taxon>
    </lineage>
</organism>
<evidence type="ECO:0000313" key="1">
    <source>
        <dbReference type="EMBL" id="WVZ99537.1"/>
    </source>
</evidence>
<protein>
    <submittedName>
        <fullName evidence="1">Uncharacterized protein</fullName>
    </submittedName>
</protein>
<sequence>AGLQLIVAKFLVFNGVPGLFAHLDHDELWRELRNLGADDFEMILDTGAVETNRTCSPGSSNSPDRSRLGEEAMRSNAFRLLGRRMRSWARTAALPVLPSVVSDGADTEVCMWLPWPWRCTRAIAYGRSSSDVGDLIESLSESQPELHCPGSLRLRGNTLKPFLNHKVLLIFGMDSVHRMKGKEAGHKREEDDAASPNISLGAIISLVHEHFGRDEHACSADGVEQRLPQLRAREGGEPEVGDLDVALVVDEDVLELDVAVVHPERVAVVDREHQLPKHTARGGLADAAASMAVDIGRAATDQLHDDENTFLVCHHLVDAYDVWVAHPAHDLDLAHDLLRRGARLRQVILVHNFDGHLLPGLHLPRTVHLGKASLAEQLARLVPPDERARDLLHARPPPARAPRVSRFFRFCRGHGV</sequence>
<feature type="non-terminal residue" evidence="1">
    <location>
        <position position="1"/>
    </location>
</feature>
<evidence type="ECO:0000313" key="2">
    <source>
        <dbReference type="Proteomes" id="UP001341281"/>
    </source>
</evidence>